<feature type="domain" description="HD" evidence="1">
    <location>
        <begin position="297"/>
        <end position="419"/>
    </location>
</feature>
<dbReference type="InterPro" id="IPR037522">
    <property type="entry name" value="HD_GYP_dom"/>
</dbReference>
<sequence>MSAKTLIEAPYLWQPPPAEGSSISLSEIVSALSLALDLTEGAVPGHALRSCVIGMKLAKELGLTSDERKSLYYALLLKDSGCSSNAARMCEIVGGDDREIKRRIKLEDWTKVSMGTLSVLWKNVLPNANPVARALRIAEMGIHQHRNNEEVIQLRCDRGAQIALKIGLGETTANAIRHLDEHWDGGGYPGSLRRDEIPLASRIMSLAQNLDVFATDRGPETAVRVARERSGRWFDPELVMAAESLHHAGNLWCERSAEEDRWEVLDLAPEAGATTASQVDRVCEAFADVVDAKSSFTYRHSIGVTRAAVKIAVQLGLAPERQKLVWRAALLHDVGKLAVSNTILDKPGKLTAEEWQSVRQHPIHTQKILERIEPFIELAAVASRHHERLDGSGYPNGFTAEQLPLEARIIAVADVYGALSEDRPYRASLSDEEVFAIMSKDVPAKLDPICFEALRAALFR</sequence>
<dbReference type="NCBIfam" id="TIGR00277">
    <property type="entry name" value="HDIG"/>
    <property type="match status" value="1"/>
</dbReference>
<accession>A0A841JU31</accession>
<evidence type="ECO:0000313" key="4">
    <source>
        <dbReference type="Proteomes" id="UP000538666"/>
    </source>
</evidence>
<gene>
    <name evidence="3" type="ORF">HNQ77_002812</name>
</gene>
<dbReference type="InterPro" id="IPR052020">
    <property type="entry name" value="Cyclic_di-GMP/3'3'-cGAMP_PDE"/>
</dbReference>
<evidence type="ECO:0000259" key="1">
    <source>
        <dbReference type="PROSITE" id="PS51831"/>
    </source>
</evidence>
<proteinExistence type="predicted"/>
<evidence type="ECO:0000259" key="2">
    <source>
        <dbReference type="PROSITE" id="PS51832"/>
    </source>
</evidence>
<dbReference type="EMBL" id="JACHEK010000005">
    <property type="protein sequence ID" value="MBB6144856.1"/>
    <property type="molecule type" value="Genomic_DNA"/>
</dbReference>
<feature type="domain" description="HD-GYP" evidence="2">
    <location>
        <begin position="275"/>
        <end position="460"/>
    </location>
</feature>
<keyword evidence="4" id="KW-1185">Reference proteome</keyword>
<feature type="domain" description="HD-GYP" evidence="2">
    <location>
        <begin position="21"/>
        <end position="258"/>
    </location>
</feature>
<dbReference type="InterPro" id="IPR006675">
    <property type="entry name" value="HDIG_dom"/>
</dbReference>
<dbReference type="PANTHER" id="PTHR45228">
    <property type="entry name" value="CYCLIC DI-GMP PHOSPHODIESTERASE TM_0186-RELATED"/>
    <property type="match status" value="1"/>
</dbReference>
<dbReference type="AlphaFoldDB" id="A0A841JU31"/>
<dbReference type="Proteomes" id="UP000538666">
    <property type="component" value="Unassembled WGS sequence"/>
</dbReference>
<dbReference type="GO" id="GO:0016740">
    <property type="term" value="F:transferase activity"/>
    <property type="evidence" value="ECO:0007669"/>
    <property type="project" value="UniProtKB-KW"/>
</dbReference>
<dbReference type="RefSeq" id="WP_184084893.1">
    <property type="nucleotide sequence ID" value="NZ_JACHEK010000005.1"/>
</dbReference>
<dbReference type="PROSITE" id="PS51831">
    <property type="entry name" value="HD"/>
    <property type="match status" value="1"/>
</dbReference>
<name>A0A841JU31_9BACT</name>
<dbReference type="PANTHER" id="PTHR45228:SF5">
    <property type="entry name" value="CYCLIC DI-GMP PHOSPHODIESTERASE VC_1348-RELATED"/>
    <property type="match status" value="1"/>
</dbReference>
<comment type="caution">
    <text evidence="3">The sequence shown here is derived from an EMBL/GenBank/DDBJ whole genome shotgun (WGS) entry which is preliminary data.</text>
</comment>
<dbReference type="Pfam" id="PF13487">
    <property type="entry name" value="HD_5"/>
    <property type="match status" value="2"/>
</dbReference>
<dbReference type="InterPro" id="IPR006674">
    <property type="entry name" value="HD_domain"/>
</dbReference>
<keyword evidence="3" id="KW-0808">Transferase</keyword>
<dbReference type="SMART" id="SM00471">
    <property type="entry name" value="HDc"/>
    <property type="match status" value="1"/>
</dbReference>
<reference evidence="3 4" key="1">
    <citation type="submission" date="2020-08" db="EMBL/GenBank/DDBJ databases">
        <title>Genomic Encyclopedia of Type Strains, Phase IV (KMG-IV): sequencing the most valuable type-strain genomes for metagenomic binning, comparative biology and taxonomic classification.</title>
        <authorList>
            <person name="Goeker M."/>
        </authorList>
    </citation>
    <scope>NUCLEOTIDE SEQUENCE [LARGE SCALE GENOMIC DNA]</scope>
    <source>
        <strain evidence="3 4">DSM 103733</strain>
    </source>
</reference>
<protein>
    <submittedName>
        <fullName evidence="3">Putative nucleotidyltransferase with HDIG domain</fullName>
    </submittedName>
</protein>
<dbReference type="PROSITE" id="PS51832">
    <property type="entry name" value="HD_GYP"/>
    <property type="match status" value="2"/>
</dbReference>
<dbReference type="InterPro" id="IPR003607">
    <property type="entry name" value="HD/PDEase_dom"/>
</dbReference>
<dbReference type="SUPFAM" id="SSF109604">
    <property type="entry name" value="HD-domain/PDEase-like"/>
    <property type="match status" value="2"/>
</dbReference>
<dbReference type="CDD" id="cd00077">
    <property type="entry name" value="HDc"/>
    <property type="match status" value="1"/>
</dbReference>
<evidence type="ECO:0000313" key="3">
    <source>
        <dbReference type="EMBL" id="MBB6144856.1"/>
    </source>
</evidence>
<dbReference type="Gene3D" id="1.10.3210.10">
    <property type="entry name" value="Hypothetical protein af1432"/>
    <property type="match status" value="2"/>
</dbReference>
<organism evidence="3 4">
    <name type="scientific">Silvibacterium bohemicum</name>
    <dbReference type="NCBI Taxonomy" id="1577686"/>
    <lineage>
        <taxon>Bacteria</taxon>
        <taxon>Pseudomonadati</taxon>
        <taxon>Acidobacteriota</taxon>
        <taxon>Terriglobia</taxon>
        <taxon>Terriglobales</taxon>
        <taxon>Acidobacteriaceae</taxon>
        <taxon>Silvibacterium</taxon>
    </lineage>
</organism>